<proteinExistence type="predicted"/>
<comment type="caution">
    <text evidence="1">The sequence shown here is derived from an EMBL/GenBank/DDBJ whole genome shotgun (WGS) entry which is preliminary data.</text>
</comment>
<dbReference type="Proteomes" id="UP000824120">
    <property type="component" value="Chromosome 7"/>
</dbReference>
<name>A0A9J5XZK0_SOLCO</name>
<sequence>MSRFFCRMKSKLLTDERANKHPNLIFFFSPMHLISWDDRMKVATQLMISSHGCTEGIAFGYVSDSCIMIDEILRYYYIGFGFAEVNIKVFDFGFGSNNENEDTKFP</sequence>
<reference evidence="1 2" key="1">
    <citation type="submission" date="2020-09" db="EMBL/GenBank/DDBJ databases">
        <title>De no assembly of potato wild relative species, Solanum commersonii.</title>
        <authorList>
            <person name="Cho K."/>
        </authorList>
    </citation>
    <scope>NUCLEOTIDE SEQUENCE [LARGE SCALE GENOMIC DNA]</scope>
    <source>
        <strain evidence="1">LZ3.2</strain>
        <tissue evidence="1">Leaf</tissue>
    </source>
</reference>
<evidence type="ECO:0000313" key="2">
    <source>
        <dbReference type="Proteomes" id="UP000824120"/>
    </source>
</evidence>
<evidence type="ECO:0000313" key="1">
    <source>
        <dbReference type="EMBL" id="KAG5593787.1"/>
    </source>
</evidence>
<dbReference type="OrthoDB" id="1300456at2759"/>
<accession>A0A9J5XZK0</accession>
<organism evidence="1 2">
    <name type="scientific">Solanum commersonii</name>
    <name type="common">Commerson's wild potato</name>
    <name type="synonym">Commerson's nightshade</name>
    <dbReference type="NCBI Taxonomy" id="4109"/>
    <lineage>
        <taxon>Eukaryota</taxon>
        <taxon>Viridiplantae</taxon>
        <taxon>Streptophyta</taxon>
        <taxon>Embryophyta</taxon>
        <taxon>Tracheophyta</taxon>
        <taxon>Spermatophyta</taxon>
        <taxon>Magnoliopsida</taxon>
        <taxon>eudicotyledons</taxon>
        <taxon>Gunneridae</taxon>
        <taxon>Pentapetalae</taxon>
        <taxon>asterids</taxon>
        <taxon>lamiids</taxon>
        <taxon>Solanales</taxon>
        <taxon>Solanaceae</taxon>
        <taxon>Solanoideae</taxon>
        <taxon>Solaneae</taxon>
        <taxon>Solanum</taxon>
    </lineage>
</organism>
<protein>
    <submittedName>
        <fullName evidence="1">Uncharacterized protein</fullName>
    </submittedName>
</protein>
<dbReference type="AlphaFoldDB" id="A0A9J5XZK0"/>
<keyword evidence="2" id="KW-1185">Reference proteome</keyword>
<gene>
    <name evidence="1" type="ORF">H5410_035019</name>
</gene>
<dbReference type="EMBL" id="JACXVP010000007">
    <property type="protein sequence ID" value="KAG5593787.1"/>
    <property type="molecule type" value="Genomic_DNA"/>
</dbReference>